<dbReference type="GO" id="GO:0005840">
    <property type="term" value="C:ribosome"/>
    <property type="evidence" value="ECO:0007669"/>
    <property type="project" value="UniProtKB-KW"/>
</dbReference>
<name>A0A3D8J2M4_9HELI</name>
<feature type="binding site" evidence="6">
    <location>
        <position position="208"/>
    </location>
    <ligand>
        <name>S-adenosyl-L-methionine</name>
        <dbReference type="ChEBI" id="CHEBI:59789"/>
    </ligand>
</feature>
<dbReference type="AlphaFoldDB" id="A0A3D8J2M4"/>
<keyword evidence="3 6" id="KW-0489">Methyltransferase</keyword>
<keyword evidence="8" id="KW-1185">Reference proteome</keyword>
<organism evidence="7 8">
    <name type="scientific">Helicobacter brantae</name>
    <dbReference type="NCBI Taxonomy" id="375927"/>
    <lineage>
        <taxon>Bacteria</taxon>
        <taxon>Pseudomonadati</taxon>
        <taxon>Campylobacterota</taxon>
        <taxon>Epsilonproteobacteria</taxon>
        <taxon>Campylobacterales</taxon>
        <taxon>Helicobacteraceae</taxon>
        <taxon>Helicobacter</taxon>
    </lineage>
</organism>
<keyword evidence="7" id="KW-0689">Ribosomal protein</keyword>
<evidence type="ECO:0000256" key="1">
    <source>
        <dbReference type="ARBA" id="ARBA00009741"/>
    </source>
</evidence>
<dbReference type="PANTHER" id="PTHR43648:SF1">
    <property type="entry name" value="ELECTRON TRANSFER FLAVOPROTEIN BETA SUBUNIT LYSINE METHYLTRANSFERASE"/>
    <property type="match status" value="1"/>
</dbReference>
<dbReference type="RefSeq" id="WP_115568958.1">
    <property type="nucleotide sequence ID" value="NZ_NXLV01000002.1"/>
</dbReference>
<evidence type="ECO:0000256" key="5">
    <source>
        <dbReference type="ARBA" id="ARBA00022691"/>
    </source>
</evidence>
<dbReference type="GO" id="GO:0016279">
    <property type="term" value="F:protein-lysine N-methyltransferase activity"/>
    <property type="evidence" value="ECO:0007669"/>
    <property type="project" value="RHEA"/>
</dbReference>
<evidence type="ECO:0000256" key="6">
    <source>
        <dbReference type="HAMAP-Rule" id="MF_00735"/>
    </source>
</evidence>
<feature type="binding site" evidence="6">
    <location>
        <position position="187"/>
    </location>
    <ligand>
        <name>S-adenosyl-L-methionine</name>
        <dbReference type="ChEBI" id="CHEBI:59789"/>
    </ligand>
</feature>
<dbReference type="SUPFAM" id="SSF53335">
    <property type="entry name" value="S-adenosyl-L-methionine-dependent methyltransferases"/>
    <property type="match status" value="1"/>
</dbReference>
<dbReference type="Pfam" id="PF06325">
    <property type="entry name" value="PrmA"/>
    <property type="match status" value="1"/>
</dbReference>
<dbReference type="CDD" id="cd02440">
    <property type="entry name" value="AdoMet_MTases"/>
    <property type="match status" value="1"/>
</dbReference>
<protein>
    <recommendedName>
        <fullName evidence="6">Ribosomal protein L11 methyltransferase</fullName>
        <shortName evidence="6">L11 Mtase</shortName>
        <ecNumber evidence="6">2.1.1.-</ecNumber>
    </recommendedName>
</protein>
<evidence type="ECO:0000256" key="2">
    <source>
        <dbReference type="ARBA" id="ARBA00022490"/>
    </source>
</evidence>
<evidence type="ECO:0000313" key="7">
    <source>
        <dbReference type="EMBL" id="RDU71748.1"/>
    </source>
</evidence>
<dbReference type="InterPro" id="IPR050078">
    <property type="entry name" value="Ribosomal_L11_MeTrfase_PrmA"/>
</dbReference>
<dbReference type="GO" id="GO:0032259">
    <property type="term" value="P:methylation"/>
    <property type="evidence" value="ECO:0007669"/>
    <property type="project" value="UniProtKB-KW"/>
</dbReference>
<evidence type="ECO:0000313" key="8">
    <source>
        <dbReference type="Proteomes" id="UP000257045"/>
    </source>
</evidence>
<feature type="binding site" evidence="6">
    <location>
        <position position="166"/>
    </location>
    <ligand>
        <name>S-adenosyl-L-methionine</name>
        <dbReference type="ChEBI" id="CHEBI:59789"/>
    </ligand>
</feature>
<comment type="subcellular location">
    <subcellularLocation>
        <location evidence="6">Cytoplasm</location>
    </subcellularLocation>
</comment>
<dbReference type="PANTHER" id="PTHR43648">
    <property type="entry name" value="ELECTRON TRANSFER FLAVOPROTEIN BETA SUBUNIT LYSINE METHYLTRANSFERASE"/>
    <property type="match status" value="1"/>
</dbReference>
<dbReference type="Proteomes" id="UP000257045">
    <property type="component" value="Unassembled WGS sequence"/>
</dbReference>
<dbReference type="NCBIfam" id="TIGR00406">
    <property type="entry name" value="prmA"/>
    <property type="match status" value="1"/>
</dbReference>
<dbReference type="InterPro" id="IPR029063">
    <property type="entry name" value="SAM-dependent_MTases_sf"/>
</dbReference>
<dbReference type="EMBL" id="NXLV01000002">
    <property type="protein sequence ID" value="RDU71748.1"/>
    <property type="molecule type" value="Genomic_DNA"/>
</dbReference>
<evidence type="ECO:0000256" key="4">
    <source>
        <dbReference type="ARBA" id="ARBA00022679"/>
    </source>
</evidence>
<keyword evidence="4 6" id="KW-0808">Transferase</keyword>
<evidence type="ECO:0000256" key="3">
    <source>
        <dbReference type="ARBA" id="ARBA00022603"/>
    </source>
</evidence>
<dbReference type="OrthoDB" id="9785995at2"/>
<keyword evidence="5 6" id="KW-0949">S-adenosyl-L-methionine</keyword>
<dbReference type="Gene3D" id="3.40.50.150">
    <property type="entry name" value="Vaccinia Virus protein VP39"/>
    <property type="match status" value="1"/>
</dbReference>
<comment type="function">
    <text evidence="6">Methylates ribosomal protein L11.</text>
</comment>
<accession>A0A3D8J2M4</accession>
<keyword evidence="7" id="KW-0687">Ribonucleoprotein</keyword>
<dbReference type="HAMAP" id="MF_00735">
    <property type="entry name" value="Methyltr_PrmA"/>
    <property type="match status" value="1"/>
</dbReference>
<dbReference type="GO" id="GO:0005737">
    <property type="term" value="C:cytoplasm"/>
    <property type="evidence" value="ECO:0007669"/>
    <property type="project" value="UniProtKB-SubCell"/>
</dbReference>
<reference evidence="7 8" key="1">
    <citation type="submission" date="2018-04" db="EMBL/GenBank/DDBJ databases">
        <title>Novel Campyloabacter and Helicobacter Species and Strains.</title>
        <authorList>
            <person name="Mannion A.J."/>
            <person name="Shen Z."/>
            <person name="Fox J.G."/>
        </authorList>
    </citation>
    <scope>NUCLEOTIDE SEQUENCE [LARGE SCALE GENOMIC DNA]</scope>
    <source>
        <strain evidence="7 8">MIT 04-9366</strain>
    </source>
</reference>
<gene>
    <name evidence="6 7" type="primary">prmA</name>
    <name evidence="7" type="ORF">CQA58_01535</name>
</gene>
<sequence length="310" mass="35092">MKNKLDEEYFEILVQPQAFGEVFADFISSNIEETLEEITTPYDFVGYENDLSPYDLSVFFKEEEQKHTQIIIRTTKSPQLILSMLQDFSHTLSNRLGERVEFGYGYKVCQNKDWIEAYKQSILPVSVGGFYIRPSWHKSAKEEGVELQDIIIDPALAFGSGHHATTSMCLELLSEMDLREKRVLDVGCGSGILSICSSFLGANVEICDTDEFAIEESKKNFALNSQSFSTSWVGSISQAQGEYDVIVANILAHIIMMLDFDTPLRNGGKLILSGILQDYQEQVLECFKGYQIDKILQKDEWVALKLAKVK</sequence>
<keyword evidence="2 6" id="KW-0963">Cytoplasm</keyword>
<proteinExistence type="inferred from homology"/>
<feature type="binding site" evidence="6">
    <location>
        <position position="249"/>
    </location>
    <ligand>
        <name>S-adenosyl-L-methionine</name>
        <dbReference type="ChEBI" id="CHEBI:59789"/>
    </ligand>
</feature>
<comment type="caution">
    <text evidence="7">The sequence shown here is derived from an EMBL/GenBank/DDBJ whole genome shotgun (WGS) entry which is preliminary data.</text>
</comment>
<comment type="catalytic activity">
    <reaction evidence="6">
        <text>L-lysyl-[protein] + 3 S-adenosyl-L-methionine = N(6),N(6),N(6)-trimethyl-L-lysyl-[protein] + 3 S-adenosyl-L-homocysteine + 3 H(+)</text>
        <dbReference type="Rhea" id="RHEA:54192"/>
        <dbReference type="Rhea" id="RHEA-COMP:9752"/>
        <dbReference type="Rhea" id="RHEA-COMP:13826"/>
        <dbReference type="ChEBI" id="CHEBI:15378"/>
        <dbReference type="ChEBI" id="CHEBI:29969"/>
        <dbReference type="ChEBI" id="CHEBI:57856"/>
        <dbReference type="ChEBI" id="CHEBI:59789"/>
        <dbReference type="ChEBI" id="CHEBI:61961"/>
    </reaction>
</comment>
<dbReference type="EC" id="2.1.1.-" evidence="6"/>
<comment type="similarity">
    <text evidence="1 6">Belongs to the methyltransferase superfamily. PrmA family.</text>
</comment>
<dbReference type="InterPro" id="IPR004498">
    <property type="entry name" value="Ribosomal_PrmA_MeTrfase"/>
</dbReference>